<evidence type="ECO:0000313" key="2">
    <source>
        <dbReference type="Proteomes" id="UP000076715"/>
    </source>
</evidence>
<protein>
    <submittedName>
        <fullName evidence="1">Uncharacterized protein</fullName>
    </submittedName>
</protein>
<dbReference type="STRING" id="1642818.AWE51_25460"/>
<reference evidence="1 2" key="1">
    <citation type="submission" date="2016-01" db="EMBL/GenBank/DDBJ databases">
        <title>The draft genome sequence of Aquimarina sp. RZW4-3-2.</title>
        <authorList>
            <person name="Wang Y."/>
        </authorList>
    </citation>
    <scope>NUCLEOTIDE SEQUENCE [LARGE SCALE GENOMIC DNA]</scope>
    <source>
        <strain evidence="1 2">RZW4-3-2</strain>
    </source>
</reference>
<dbReference type="EMBL" id="LQRT01000019">
    <property type="protein sequence ID" value="KZS40087.1"/>
    <property type="molecule type" value="Genomic_DNA"/>
</dbReference>
<organism evidence="1 2">
    <name type="scientific">Aquimarina aggregata</name>
    <dbReference type="NCBI Taxonomy" id="1642818"/>
    <lineage>
        <taxon>Bacteria</taxon>
        <taxon>Pseudomonadati</taxon>
        <taxon>Bacteroidota</taxon>
        <taxon>Flavobacteriia</taxon>
        <taxon>Flavobacteriales</taxon>
        <taxon>Flavobacteriaceae</taxon>
        <taxon>Aquimarina</taxon>
    </lineage>
</organism>
<sequence>MINHAKWKLIMNNKVFKISILFLILIISNSCSQTPKESYEKLKSIKIQGLIIDTKTGKGGYSLLVAEQKDTFQIWNTFVQNAHISFFVGDSIFKSKGEMIYKVKRNDSSYTFDASGAIFNY</sequence>
<evidence type="ECO:0000313" key="1">
    <source>
        <dbReference type="EMBL" id="KZS40087.1"/>
    </source>
</evidence>
<gene>
    <name evidence="1" type="ORF">AWE51_25460</name>
</gene>
<keyword evidence="2" id="KW-1185">Reference proteome</keyword>
<dbReference type="RefSeq" id="WP_066314958.1">
    <property type="nucleotide sequence ID" value="NZ_LQRT01000019.1"/>
</dbReference>
<accession>A0A162ZWM2</accession>
<dbReference type="OrthoDB" id="1259728at2"/>
<dbReference type="AlphaFoldDB" id="A0A162ZWM2"/>
<name>A0A162ZWM2_9FLAO</name>
<comment type="caution">
    <text evidence="1">The sequence shown here is derived from an EMBL/GenBank/DDBJ whole genome shotgun (WGS) entry which is preliminary data.</text>
</comment>
<dbReference type="Proteomes" id="UP000076715">
    <property type="component" value="Unassembled WGS sequence"/>
</dbReference>
<proteinExistence type="predicted"/>